<dbReference type="PANTHER" id="PTHR43712:SF16">
    <property type="entry name" value="O-METHYLTRANSFERASE ELCB"/>
    <property type="match status" value="1"/>
</dbReference>
<dbReference type="InterPro" id="IPR036388">
    <property type="entry name" value="WH-like_DNA-bd_sf"/>
</dbReference>
<dbReference type="InterPro" id="IPR036390">
    <property type="entry name" value="WH_DNA-bd_sf"/>
</dbReference>
<evidence type="ECO:0000256" key="4">
    <source>
        <dbReference type="SAM" id="MobiDB-lite"/>
    </source>
</evidence>
<protein>
    <recommendedName>
        <fullName evidence="5">O-methyltransferase C-terminal domain-containing protein</fullName>
    </recommendedName>
</protein>
<dbReference type="Pfam" id="PF00891">
    <property type="entry name" value="Methyltransf_2"/>
    <property type="match status" value="1"/>
</dbReference>
<comment type="caution">
    <text evidence="6">The sequence shown here is derived from an EMBL/GenBank/DDBJ whole genome shotgun (WGS) entry which is preliminary data.</text>
</comment>
<evidence type="ECO:0000259" key="5">
    <source>
        <dbReference type="Pfam" id="PF00891"/>
    </source>
</evidence>
<feature type="compositionally biased region" description="Polar residues" evidence="4">
    <location>
        <begin position="40"/>
        <end position="58"/>
    </location>
</feature>
<evidence type="ECO:0000313" key="7">
    <source>
        <dbReference type="Proteomes" id="UP001369815"/>
    </source>
</evidence>
<keyword evidence="2" id="KW-0808">Transferase</keyword>
<feature type="region of interest" description="Disordered" evidence="4">
    <location>
        <begin position="1"/>
        <end position="58"/>
    </location>
</feature>
<dbReference type="GO" id="GO:0008171">
    <property type="term" value="F:O-methyltransferase activity"/>
    <property type="evidence" value="ECO:0007669"/>
    <property type="project" value="InterPro"/>
</dbReference>
<dbReference type="Gene3D" id="3.40.50.150">
    <property type="entry name" value="Vaccinia Virus protein VP39"/>
    <property type="match status" value="1"/>
</dbReference>
<dbReference type="InterPro" id="IPR016461">
    <property type="entry name" value="COMT-like"/>
</dbReference>
<dbReference type="GO" id="GO:0032259">
    <property type="term" value="P:methylation"/>
    <property type="evidence" value="ECO:0007669"/>
    <property type="project" value="UniProtKB-KW"/>
</dbReference>
<reference evidence="6 7" key="1">
    <citation type="journal article" date="2024" name="Front Chem Biol">
        <title>Unveiling the potential of Daldinia eschscholtzii MFLUCC 19-0629 through bioactivity and bioinformatics studies for enhanced sustainable agriculture production.</title>
        <authorList>
            <person name="Brooks S."/>
            <person name="Weaver J.A."/>
            <person name="Klomchit A."/>
            <person name="Alharthi S.A."/>
            <person name="Onlamun T."/>
            <person name="Nurani R."/>
            <person name="Vong T.K."/>
            <person name="Alberti F."/>
            <person name="Greco C."/>
        </authorList>
    </citation>
    <scope>NUCLEOTIDE SEQUENCE [LARGE SCALE GENOMIC DNA]</scope>
    <source>
        <strain evidence="6">MFLUCC 19-0629</strain>
    </source>
</reference>
<keyword evidence="1" id="KW-0489">Methyltransferase</keyword>
<dbReference type="AlphaFoldDB" id="A0AAX6MHC9"/>
<keyword evidence="7" id="KW-1185">Reference proteome</keyword>
<dbReference type="PROSITE" id="PS51683">
    <property type="entry name" value="SAM_OMT_II"/>
    <property type="match status" value="1"/>
</dbReference>
<accession>A0AAX6MHC9</accession>
<proteinExistence type="predicted"/>
<keyword evidence="3" id="KW-0949">S-adenosyl-L-methionine</keyword>
<evidence type="ECO:0000256" key="1">
    <source>
        <dbReference type="ARBA" id="ARBA00022603"/>
    </source>
</evidence>
<dbReference type="InterPro" id="IPR029063">
    <property type="entry name" value="SAM-dependent_MTases_sf"/>
</dbReference>
<dbReference type="InterPro" id="IPR001077">
    <property type="entry name" value="COMT_C"/>
</dbReference>
<dbReference type="EMBL" id="JBANMG010000006">
    <property type="protein sequence ID" value="KAK6952108.1"/>
    <property type="molecule type" value="Genomic_DNA"/>
</dbReference>
<evidence type="ECO:0000256" key="2">
    <source>
        <dbReference type="ARBA" id="ARBA00022679"/>
    </source>
</evidence>
<organism evidence="6 7">
    <name type="scientific">Daldinia eschscholtzii</name>
    <dbReference type="NCBI Taxonomy" id="292717"/>
    <lineage>
        <taxon>Eukaryota</taxon>
        <taxon>Fungi</taxon>
        <taxon>Dikarya</taxon>
        <taxon>Ascomycota</taxon>
        <taxon>Pezizomycotina</taxon>
        <taxon>Sordariomycetes</taxon>
        <taxon>Xylariomycetidae</taxon>
        <taxon>Xylariales</taxon>
        <taxon>Hypoxylaceae</taxon>
        <taxon>Daldinia</taxon>
    </lineage>
</organism>
<feature type="compositionally biased region" description="Basic and acidic residues" evidence="4">
    <location>
        <begin position="26"/>
        <end position="39"/>
    </location>
</feature>
<dbReference type="Gene3D" id="1.10.10.10">
    <property type="entry name" value="Winged helix-like DNA-binding domain superfamily/Winged helix DNA-binding domain"/>
    <property type="match status" value="1"/>
</dbReference>
<dbReference type="SUPFAM" id="SSF53335">
    <property type="entry name" value="S-adenosyl-L-methionine-dependent methyltransferases"/>
    <property type="match status" value="1"/>
</dbReference>
<dbReference type="PANTHER" id="PTHR43712">
    <property type="entry name" value="PUTATIVE (AFU_ORTHOLOGUE AFUA_4G14580)-RELATED"/>
    <property type="match status" value="1"/>
</dbReference>
<dbReference type="SUPFAM" id="SSF46785">
    <property type="entry name" value="Winged helix' DNA-binding domain"/>
    <property type="match status" value="1"/>
</dbReference>
<feature type="domain" description="O-methyltransferase C-terminal" evidence="5">
    <location>
        <begin position="310"/>
        <end position="461"/>
    </location>
</feature>
<dbReference type="Proteomes" id="UP001369815">
    <property type="component" value="Unassembled WGS sequence"/>
</dbReference>
<name>A0AAX6MHC9_9PEZI</name>
<evidence type="ECO:0000313" key="6">
    <source>
        <dbReference type="EMBL" id="KAK6952108.1"/>
    </source>
</evidence>
<evidence type="ECO:0000256" key="3">
    <source>
        <dbReference type="ARBA" id="ARBA00022691"/>
    </source>
</evidence>
<sequence length="504" mass="56428">MATTSNTEQKRQTARHTLELPAGSPESKHYKQKLQREGSNHNNNIRVTSSQRKDNTLPTMASSKMIALAQKITSETEKVETYFKVNGLVPPSFDADAPGDFPIMPDDISRSRREVIHATQELHDLMVGPRESVRWMAWDFMNTQSLQLLNHFELATLVPLDGSITLSELQAKTSLDPINLARVLRHAMTNHVFQELKPGVIAHTAASRLLAEDQELQSWVIFNTEGVYPASAQVINALKAYPEATSLTHTGFNFAFNTVNLEPMFVTIGKDPKRAKHMAQAMSSLTGGEGYELWFLSEGCDMTDVNARGGTMVDVGGSHGFVDVHLAKVYNNIKFVVQDLPSTIESAPKPICADAKISKRISFQAHDFFKEQPVHGADVYFFRWIMHNYSTPYAVQILRNLIPALKPGARIIINDHCLREPGTENPWDERLIRSMDLVMLSLLNAQERGEEDFKQLFEMAGDGFVFKGVTRPKGCRMSIIEAVWKPDEVDQTVATESLSELTLT</sequence>
<gene>
    <name evidence="6" type="ORF">Daesc_006639</name>
</gene>